<dbReference type="Gene3D" id="3.40.1370.10">
    <property type="match status" value="1"/>
</dbReference>
<evidence type="ECO:0000313" key="10">
    <source>
        <dbReference type="Proteomes" id="UP000016900"/>
    </source>
</evidence>
<dbReference type="SUPFAM" id="SSF52166">
    <property type="entry name" value="Ribosomal protein L4"/>
    <property type="match status" value="1"/>
</dbReference>
<reference evidence="9 10" key="1">
    <citation type="submission" date="2012-10" db="EMBL/GenBank/DDBJ databases">
        <title>Genome sequence of the symbiont of the pentatomidae stink bug Halyomorpha halys.</title>
        <authorList>
            <person name="Kobayashi H."/>
            <person name="Fujii-Muramatsu R."/>
            <person name="Takeishi K."/>
            <person name="Noda H."/>
        </authorList>
    </citation>
    <scope>NUCLEOTIDE SEQUENCE [LARGE SCALE GENOMIC DNA]</scope>
</reference>
<dbReference type="InterPro" id="IPR013005">
    <property type="entry name" value="Ribosomal_uL4-like"/>
</dbReference>
<name>U3U273_9GAMM</name>
<keyword evidence="4 7" id="KW-0689">Ribosomal protein</keyword>
<dbReference type="Pfam" id="PF00573">
    <property type="entry name" value="Ribosomal_L4"/>
    <property type="match status" value="1"/>
</dbReference>
<dbReference type="InterPro" id="IPR023574">
    <property type="entry name" value="Ribosomal_uL4_dom_sf"/>
</dbReference>
<dbReference type="EMBL" id="AP012554">
    <property type="protein sequence ID" value="BAO00201.1"/>
    <property type="molecule type" value="Genomic_DNA"/>
</dbReference>
<comment type="subunit">
    <text evidence="7">Part of the 50S ribosomal subunit.</text>
</comment>
<keyword evidence="2 7" id="KW-0699">rRNA-binding</keyword>
<keyword evidence="5 7" id="KW-0687">Ribonucleoprotein</keyword>
<keyword evidence="3 7" id="KW-0694">RNA-binding</keyword>
<evidence type="ECO:0000256" key="8">
    <source>
        <dbReference type="SAM" id="MobiDB-lite"/>
    </source>
</evidence>
<evidence type="ECO:0000256" key="2">
    <source>
        <dbReference type="ARBA" id="ARBA00022730"/>
    </source>
</evidence>
<proteinExistence type="inferred from homology"/>
<dbReference type="OrthoDB" id="9803201at2"/>
<evidence type="ECO:0000256" key="3">
    <source>
        <dbReference type="ARBA" id="ARBA00022884"/>
    </source>
</evidence>
<gene>
    <name evidence="7 9" type="primary">rplD</name>
    <name evidence="9" type="ORF">HHS_02310</name>
</gene>
<dbReference type="PATRIC" id="fig|1235990.3.peg.231"/>
<dbReference type="KEGG" id="hhs:HHS_02310"/>
<evidence type="ECO:0000256" key="4">
    <source>
        <dbReference type="ARBA" id="ARBA00022980"/>
    </source>
</evidence>
<dbReference type="GO" id="GO:0006412">
    <property type="term" value="P:translation"/>
    <property type="evidence" value="ECO:0007669"/>
    <property type="project" value="UniProtKB-UniRule"/>
</dbReference>
<dbReference type="Proteomes" id="UP000016900">
    <property type="component" value="Chromosome"/>
</dbReference>
<organism evidence="9 10">
    <name type="scientific">Candidatus Pantoea carbekii</name>
    <dbReference type="NCBI Taxonomy" id="1235990"/>
    <lineage>
        <taxon>Bacteria</taxon>
        <taxon>Pseudomonadati</taxon>
        <taxon>Pseudomonadota</taxon>
        <taxon>Gammaproteobacteria</taxon>
        <taxon>Enterobacterales</taxon>
        <taxon>Erwiniaceae</taxon>
        <taxon>Pantoea</taxon>
    </lineage>
</organism>
<feature type="region of interest" description="Disordered" evidence="8">
    <location>
        <begin position="49"/>
        <end position="69"/>
    </location>
</feature>
<comment type="function">
    <text evidence="7">Forms part of the polypeptide exit tunnel.</text>
</comment>
<evidence type="ECO:0000256" key="5">
    <source>
        <dbReference type="ARBA" id="ARBA00023274"/>
    </source>
</evidence>
<dbReference type="STRING" id="1235990.BMSBPS_0697"/>
<dbReference type="GO" id="GO:0005840">
    <property type="term" value="C:ribosome"/>
    <property type="evidence" value="ECO:0007669"/>
    <property type="project" value="UniProtKB-KW"/>
</dbReference>
<dbReference type="GO" id="GO:0003735">
    <property type="term" value="F:structural constituent of ribosome"/>
    <property type="evidence" value="ECO:0007669"/>
    <property type="project" value="InterPro"/>
</dbReference>
<dbReference type="NCBIfam" id="TIGR03953">
    <property type="entry name" value="rplD_bact"/>
    <property type="match status" value="1"/>
</dbReference>
<accession>U3U273</accession>
<evidence type="ECO:0000256" key="1">
    <source>
        <dbReference type="ARBA" id="ARBA00010528"/>
    </source>
</evidence>
<dbReference type="InterPro" id="IPR002136">
    <property type="entry name" value="Ribosomal_uL4"/>
</dbReference>
<dbReference type="GO" id="GO:0019843">
    <property type="term" value="F:rRNA binding"/>
    <property type="evidence" value="ECO:0007669"/>
    <property type="project" value="UniProtKB-UniRule"/>
</dbReference>
<evidence type="ECO:0000256" key="7">
    <source>
        <dbReference type="HAMAP-Rule" id="MF_01328"/>
    </source>
</evidence>
<sequence length="201" mass="22777">MELELKDAQGTLTVSDAIFGLDFNQALVHQIVVAYTSAMRQGTCAQKNRAEVSGSGKKPWRQKGTGRARSGCIRSPIWRSGGVTFAARPQDYAQKVNKKMYRGALKSIFSELLREKRLIIFEKFSIEEAKTKLLIQKLKDINCKHVVIILEKFNKKLFLAARNLYKVDVCSINHINPINLIVFDKVVVTTHAIKKIEEMLI</sequence>
<keyword evidence="10" id="KW-1185">Reference proteome</keyword>
<comment type="function">
    <text evidence="7">One of the primary rRNA binding proteins, this protein initially binds near the 5'-end of the 23S rRNA. It is important during the early stages of 50S assembly. It makes multiple contacts with different domains of the 23S rRNA in the assembled 50S subunit and ribosome.</text>
</comment>
<dbReference type="PANTHER" id="PTHR10746">
    <property type="entry name" value="50S RIBOSOMAL PROTEIN L4"/>
    <property type="match status" value="1"/>
</dbReference>
<protein>
    <recommendedName>
        <fullName evidence="6 7">Large ribosomal subunit protein uL4</fullName>
    </recommendedName>
</protein>
<dbReference type="HAMAP" id="MF_01328_B">
    <property type="entry name" value="Ribosomal_uL4_B"/>
    <property type="match status" value="1"/>
</dbReference>
<dbReference type="FunFam" id="3.40.1370.10:FF:000001">
    <property type="entry name" value="50S ribosomal protein L4"/>
    <property type="match status" value="1"/>
</dbReference>
<comment type="similarity">
    <text evidence="1 7">Belongs to the universal ribosomal protein uL4 family.</text>
</comment>
<dbReference type="AlphaFoldDB" id="U3U273"/>
<dbReference type="eggNOG" id="COG0088">
    <property type="taxonomic scope" value="Bacteria"/>
</dbReference>
<dbReference type="PANTHER" id="PTHR10746:SF6">
    <property type="entry name" value="LARGE RIBOSOMAL SUBUNIT PROTEIN UL4M"/>
    <property type="match status" value="1"/>
</dbReference>
<dbReference type="GO" id="GO:1990904">
    <property type="term" value="C:ribonucleoprotein complex"/>
    <property type="evidence" value="ECO:0007669"/>
    <property type="project" value="UniProtKB-KW"/>
</dbReference>
<evidence type="ECO:0000313" key="9">
    <source>
        <dbReference type="EMBL" id="BAO00201.1"/>
    </source>
</evidence>
<evidence type="ECO:0000256" key="6">
    <source>
        <dbReference type="ARBA" id="ARBA00035244"/>
    </source>
</evidence>